<keyword evidence="2" id="KW-1185">Reference proteome</keyword>
<name>A0A1Y1ZQE7_9PLEO</name>
<sequence length="73" mass="8366">MDLETKNLVFKEIFELSTTVFPDGTSYEPSLVDIQIIYDGTPASDRARRFLVEFYAEVGEVDWLEGFNDLSPK</sequence>
<dbReference type="AlphaFoldDB" id="A0A1Y1ZQE7"/>
<accession>A0A1Y1ZQE7</accession>
<comment type="caution">
    <text evidence="1">The sequence shown here is derived from an EMBL/GenBank/DDBJ whole genome shotgun (WGS) entry which is preliminary data.</text>
</comment>
<evidence type="ECO:0000313" key="1">
    <source>
        <dbReference type="EMBL" id="ORY12035.1"/>
    </source>
</evidence>
<organism evidence="1 2">
    <name type="scientific">Clohesyomyces aquaticus</name>
    <dbReference type="NCBI Taxonomy" id="1231657"/>
    <lineage>
        <taxon>Eukaryota</taxon>
        <taxon>Fungi</taxon>
        <taxon>Dikarya</taxon>
        <taxon>Ascomycota</taxon>
        <taxon>Pezizomycotina</taxon>
        <taxon>Dothideomycetes</taxon>
        <taxon>Pleosporomycetidae</taxon>
        <taxon>Pleosporales</taxon>
        <taxon>Lindgomycetaceae</taxon>
        <taxon>Clohesyomyces</taxon>
    </lineage>
</organism>
<dbReference type="EMBL" id="MCFA01000055">
    <property type="protein sequence ID" value="ORY12035.1"/>
    <property type="molecule type" value="Genomic_DNA"/>
</dbReference>
<dbReference type="Proteomes" id="UP000193144">
    <property type="component" value="Unassembled WGS sequence"/>
</dbReference>
<protein>
    <submittedName>
        <fullName evidence="1">Uncharacterized protein</fullName>
    </submittedName>
</protein>
<evidence type="ECO:0000313" key="2">
    <source>
        <dbReference type="Proteomes" id="UP000193144"/>
    </source>
</evidence>
<gene>
    <name evidence="1" type="ORF">BCR34DRAFT_651806</name>
</gene>
<reference evidence="1 2" key="1">
    <citation type="submission" date="2016-07" db="EMBL/GenBank/DDBJ databases">
        <title>Pervasive Adenine N6-methylation of Active Genes in Fungi.</title>
        <authorList>
            <consortium name="DOE Joint Genome Institute"/>
            <person name="Mondo S.J."/>
            <person name="Dannebaum R.O."/>
            <person name="Kuo R.C."/>
            <person name="Labutti K."/>
            <person name="Haridas S."/>
            <person name="Kuo A."/>
            <person name="Salamov A."/>
            <person name="Ahrendt S.R."/>
            <person name="Lipzen A."/>
            <person name="Sullivan W."/>
            <person name="Andreopoulos W.B."/>
            <person name="Clum A."/>
            <person name="Lindquist E."/>
            <person name="Daum C."/>
            <person name="Ramamoorthy G.K."/>
            <person name="Gryganskyi A."/>
            <person name="Culley D."/>
            <person name="Magnuson J.K."/>
            <person name="James T.Y."/>
            <person name="O'Malley M.A."/>
            <person name="Stajich J.E."/>
            <person name="Spatafora J.W."/>
            <person name="Visel A."/>
            <person name="Grigoriev I.V."/>
        </authorList>
    </citation>
    <scope>NUCLEOTIDE SEQUENCE [LARGE SCALE GENOMIC DNA]</scope>
    <source>
        <strain evidence="1 2">CBS 115471</strain>
    </source>
</reference>
<proteinExistence type="predicted"/>